<feature type="region of interest" description="Disordered" evidence="1">
    <location>
        <begin position="52"/>
        <end position="325"/>
    </location>
</feature>
<feature type="compositionally biased region" description="Polar residues" evidence="1">
    <location>
        <begin position="584"/>
        <end position="593"/>
    </location>
</feature>
<feature type="region of interest" description="Disordered" evidence="1">
    <location>
        <begin position="568"/>
        <end position="609"/>
    </location>
</feature>
<gene>
    <name evidence="2" type="ORF">D0863_03655</name>
</gene>
<proteinExistence type="predicted"/>
<name>A0A3M7EBQ3_HORWE</name>
<feature type="compositionally biased region" description="Acidic residues" evidence="1">
    <location>
        <begin position="78"/>
        <end position="92"/>
    </location>
</feature>
<organism evidence="2 3">
    <name type="scientific">Hortaea werneckii</name>
    <name type="common">Black yeast</name>
    <name type="synonym">Cladosporium werneckii</name>
    <dbReference type="NCBI Taxonomy" id="91943"/>
    <lineage>
        <taxon>Eukaryota</taxon>
        <taxon>Fungi</taxon>
        <taxon>Dikarya</taxon>
        <taxon>Ascomycota</taxon>
        <taxon>Pezizomycotina</taxon>
        <taxon>Dothideomycetes</taxon>
        <taxon>Dothideomycetidae</taxon>
        <taxon>Mycosphaerellales</taxon>
        <taxon>Teratosphaeriaceae</taxon>
        <taxon>Hortaea</taxon>
    </lineage>
</organism>
<feature type="compositionally biased region" description="Basic and acidic residues" evidence="1">
    <location>
        <begin position="169"/>
        <end position="193"/>
    </location>
</feature>
<feature type="compositionally biased region" description="Basic and acidic residues" evidence="1">
    <location>
        <begin position="282"/>
        <end position="291"/>
    </location>
</feature>
<dbReference type="AlphaFoldDB" id="A0A3M7EBQ3"/>
<feature type="compositionally biased region" description="Basic and acidic residues" evidence="1">
    <location>
        <begin position="113"/>
        <end position="123"/>
    </location>
</feature>
<feature type="compositionally biased region" description="Low complexity" evidence="1">
    <location>
        <begin position="476"/>
        <end position="492"/>
    </location>
</feature>
<comment type="caution">
    <text evidence="2">The sequence shown here is derived from an EMBL/GenBank/DDBJ whole genome shotgun (WGS) entry which is preliminary data.</text>
</comment>
<dbReference type="EMBL" id="QWIP01000089">
    <property type="protein sequence ID" value="RMY73787.1"/>
    <property type="molecule type" value="Genomic_DNA"/>
</dbReference>
<feature type="region of interest" description="Disordered" evidence="1">
    <location>
        <begin position="476"/>
        <end position="521"/>
    </location>
</feature>
<sequence>MGRKKRTEVTMPREIGATSLVSQAIGSARTQPSPSFATENSQRHVKAAAVVRRGPLRGLDPNNVLPTPATQPSLQVADSDDDLAIMDEDEASCEPPRSTRAARSGRKQVNYDMKYHPMDEVTRPKRVAKRTPASCPPKTNIKIDLESSDGSSDIDLDLLSGEDESELESDNKENEPFRKPDPRATRHSARSEAQKAVNYSRKHHPQDHGLPGFQRRAKRIKLEHSNVLRKKLHPGRGLDDEHTGGLQQGNNGPNEGGSGVLEDDDQKMGTIVDLTIHSHSQSSERDEEGRPNLRPFASIKDNNGSASMEDAGIANSTDNESAHGDRVAETGFEQSDDIDFLDFFPTETYDKPEAQTSSLGAGMKEELVNVEEQTQLQRGNASLTIVKPYFSGYQSYVLNPVAVPFELAKATTVDHDLSQPQDFDQPATGSLFSEAETTGVIGIPSQDSQLALGKGQENAPQASMASRSFACFKESGVNQSNASPSSSSNTLSAVHESSPGALTPSFNLDDAKEERDSSHSFAPVSAQLQQALARDADAHNPLSAYLPVIHVQHEDDHPLLSSLLSSLGQNESPAVQPTIEDSDLPSTCAQSFASAEDTNEAPPSGQADH</sequence>
<evidence type="ECO:0000313" key="2">
    <source>
        <dbReference type="EMBL" id="RMY73787.1"/>
    </source>
</evidence>
<dbReference type="OrthoDB" id="5430111at2759"/>
<feature type="compositionally biased region" description="Basic and acidic residues" evidence="1">
    <location>
        <begin position="509"/>
        <end position="518"/>
    </location>
</feature>
<dbReference type="Proteomes" id="UP000269276">
    <property type="component" value="Unassembled WGS sequence"/>
</dbReference>
<dbReference type="VEuPathDB" id="FungiDB:BTJ68_14322"/>
<reference evidence="2 3" key="1">
    <citation type="journal article" date="2018" name="BMC Genomics">
        <title>Genomic evidence for intraspecific hybridization in a clonal and extremely halotolerant yeast.</title>
        <authorList>
            <person name="Gostincar C."/>
            <person name="Stajich J.E."/>
            <person name="Zupancic J."/>
            <person name="Zalar P."/>
            <person name="Gunde-Cimerman N."/>
        </authorList>
    </citation>
    <scope>NUCLEOTIDE SEQUENCE [LARGE SCALE GENOMIC DNA]</scope>
    <source>
        <strain evidence="2 3">EXF-2682</strain>
    </source>
</reference>
<evidence type="ECO:0000313" key="3">
    <source>
        <dbReference type="Proteomes" id="UP000269276"/>
    </source>
</evidence>
<evidence type="ECO:0000256" key="1">
    <source>
        <dbReference type="SAM" id="MobiDB-lite"/>
    </source>
</evidence>
<feature type="compositionally biased region" description="Polar residues" evidence="1">
    <location>
        <begin position="64"/>
        <end position="76"/>
    </location>
</feature>
<feature type="compositionally biased region" description="Acidic residues" evidence="1">
    <location>
        <begin position="152"/>
        <end position="168"/>
    </location>
</feature>
<protein>
    <submittedName>
        <fullName evidence="2">Uncharacterized protein</fullName>
    </submittedName>
</protein>
<accession>A0A3M7EBQ3</accession>